<comment type="function">
    <text evidence="5">Catalyzes the deamination of various vicinal amino-alcohols to oxo compounds. Allows this organism to utilize ethanolamine as the sole source of nitrogen and carbon in the presence of external vitamin B12.</text>
</comment>
<dbReference type="InterPro" id="IPR009246">
    <property type="entry name" value="EutC"/>
</dbReference>
<dbReference type="Gene3D" id="1.10.30.40">
    <property type="entry name" value="Ethanolamine ammonia-lyase light chain (EutC), N-terminal domain"/>
    <property type="match status" value="1"/>
</dbReference>
<gene>
    <name evidence="5" type="primary">eutC</name>
    <name evidence="6" type="ORF">B30_08208</name>
</gene>
<dbReference type="EMBL" id="AMRK01000004">
    <property type="protein sequence ID" value="EKE71738.1"/>
    <property type="molecule type" value="Genomic_DNA"/>
</dbReference>
<evidence type="ECO:0000256" key="2">
    <source>
        <dbReference type="ARBA" id="ARBA00023239"/>
    </source>
</evidence>
<dbReference type="InterPro" id="IPR042255">
    <property type="entry name" value="EutC_N"/>
</dbReference>
<dbReference type="RefSeq" id="WP_009571583.1">
    <property type="nucleotide sequence ID" value="NZ_AMRK01000004.1"/>
</dbReference>
<comment type="catalytic activity">
    <reaction evidence="5">
        <text>ethanolamine = acetaldehyde + NH4(+)</text>
        <dbReference type="Rhea" id="RHEA:15313"/>
        <dbReference type="ChEBI" id="CHEBI:15343"/>
        <dbReference type="ChEBI" id="CHEBI:28938"/>
        <dbReference type="ChEBI" id="CHEBI:57603"/>
        <dbReference type="EC" id="4.3.1.7"/>
    </reaction>
</comment>
<dbReference type="OrthoDB" id="114248at2"/>
<dbReference type="GO" id="GO:0009350">
    <property type="term" value="C:ethanolamine ammonia-lyase complex"/>
    <property type="evidence" value="ECO:0007669"/>
    <property type="project" value="UniProtKB-UniRule"/>
</dbReference>
<dbReference type="PIRSF" id="PIRSF018982">
    <property type="entry name" value="EutC"/>
    <property type="match status" value="1"/>
</dbReference>
<dbReference type="Gene3D" id="3.40.50.11240">
    <property type="entry name" value="Ethanolamine ammonia-lyase light chain (EutC)"/>
    <property type="match status" value="1"/>
</dbReference>
<feature type="binding site" evidence="5">
    <location>
        <position position="159"/>
    </location>
    <ligand>
        <name>adenosylcob(III)alamin</name>
        <dbReference type="ChEBI" id="CHEBI:18408"/>
    </ligand>
</feature>
<dbReference type="GO" id="GO:0008851">
    <property type="term" value="F:ethanolamine ammonia-lyase activity"/>
    <property type="evidence" value="ECO:0007669"/>
    <property type="project" value="UniProtKB-UniRule"/>
</dbReference>
<evidence type="ECO:0000256" key="3">
    <source>
        <dbReference type="ARBA" id="ARBA00023285"/>
    </source>
</evidence>
<dbReference type="AlphaFoldDB" id="K2J925"/>
<keyword evidence="7" id="KW-1185">Reference proteome</keyword>
<keyword evidence="3 5" id="KW-0170">Cobalt</keyword>
<reference evidence="6 7" key="1">
    <citation type="submission" date="2012-09" db="EMBL/GenBank/DDBJ databases">
        <title>Celeribacter baekdonensis B30 Genome Sequencing.</title>
        <authorList>
            <person name="Wang W."/>
        </authorList>
    </citation>
    <scope>NUCLEOTIDE SEQUENCE [LARGE SCALE GENOMIC DNA]</scope>
    <source>
        <strain evidence="6 7">B30</strain>
    </source>
</reference>
<dbReference type="Proteomes" id="UP000006762">
    <property type="component" value="Unassembled WGS sequence"/>
</dbReference>
<feature type="binding site" evidence="5">
    <location>
        <position position="180"/>
    </location>
    <ligand>
        <name>adenosylcob(III)alamin</name>
        <dbReference type="ChEBI" id="CHEBI:18408"/>
    </ligand>
</feature>
<protein>
    <recommendedName>
        <fullName evidence="5">Ethanolamine ammonia-lyase small subunit</fullName>
        <shortName evidence="5">EAL small subunit</shortName>
        <ecNumber evidence="5">4.3.1.7</ecNumber>
    </recommendedName>
</protein>
<dbReference type="Pfam" id="PF05985">
    <property type="entry name" value="EutC"/>
    <property type="match status" value="1"/>
</dbReference>
<comment type="similarity">
    <text evidence="5">Belongs to the EutC family.</text>
</comment>
<dbReference type="InterPro" id="IPR042251">
    <property type="entry name" value="EutC_C"/>
</dbReference>
<evidence type="ECO:0000313" key="7">
    <source>
        <dbReference type="Proteomes" id="UP000006762"/>
    </source>
</evidence>
<proteinExistence type="inferred from homology"/>
<keyword evidence="2 5" id="KW-0456">Lyase</keyword>
<comment type="pathway">
    <text evidence="5">Amine and polyamine degradation; ethanolamine degradation.</text>
</comment>
<dbReference type="eggNOG" id="COG4302">
    <property type="taxonomic scope" value="Bacteria"/>
</dbReference>
<organism evidence="6 7">
    <name type="scientific">Celeribacter baekdonensis B30</name>
    <dbReference type="NCBI Taxonomy" id="1208323"/>
    <lineage>
        <taxon>Bacteria</taxon>
        <taxon>Pseudomonadati</taxon>
        <taxon>Pseudomonadota</taxon>
        <taxon>Alphaproteobacteria</taxon>
        <taxon>Rhodobacterales</taxon>
        <taxon>Roseobacteraceae</taxon>
        <taxon>Celeribacter</taxon>
    </lineage>
</organism>
<feature type="binding site" evidence="5">
    <location>
        <position position="209"/>
    </location>
    <ligand>
        <name>adenosylcob(III)alamin</name>
        <dbReference type="ChEBI" id="CHEBI:18408"/>
    </ligand>
</feature>
<dbReference type="GO" id="GO:0046336">
    <property type="term" value="P:ethanolamine catabolic process"/>
    <property type="evidence" value="ECO:0007669"/>
    <property type="project" value="UniProtKB-UniRule"/>
</dbReference>
<evidence type="ECO:0000256" key="5">
    <source>
        <dbReference type="HAMAP-Rule" id="MF_00601"/>
    </source>
</evidence>
<dbReference type="EC" id="4.3.1.7" evidence="5"/>
<keyword evidence="1 5" id="KW-0846">Cobalamin</keyword>
<dbReference type="PATRIC" id="fig|1208323.3.peg.1696"/>
<dbReference type="NCBIfam" id="NF003971">
    <property type="entry name" value="PRK05465.1"/>
    <property type="match status" value="1"/>
</dbReference>
<dbReference type="PANTHER" id="PTHR39330:SF1">
    <property type="entry name" value="ETHANOLAMINE AMMONIA-LYASE SMALL SUBUNIT"/>
    <property type="match status" value="1"/>
</dbReference>
<dbReference type="PANTHER" id="PTHR39330">
    <property type="entry name" value="ETHANOLAMINE AMMONIA-LYASE LIGHT CHAIN"/>
    <property type="match status" value="1"/>
</dbReference>
<comment type="caution">
    <text evidence="6">The sequence shown here is derived from an EMBL/GenBank/DDBJ whole genome shotgun (WGS) entry which is preliminary data.</text>
</comment>
<dbReference type="GO" id="GO:0006520">
    <property type="term" value="P:amino acid metabolic process"/>
    <property type="evidence" value="ECO:0007669"/>
    <property type="project" value="InterPro"/>
</dbReference>
<accession>K2J925</accession>
<dbReference type="GO" id="GO:0031419">
    <property type="term" value="F:cobalamin binding"/>
    <property type="evidence" value="ECO:0007669"/>
    <property type="project" value="UniProtKB-UniRule"/>
</dbReference>
<dbReference type="UniPathway" id="UPA00560"/>
<dbReference type="STRING" id="1208323.B30_08208"/>
<evidence type="ECO:0000256" key="4">
    <source>
        <dbReference type="ARBA" id="ARBA00024446"/>
    </source>
</evidence>
<name>K2J925_9RHOB</name>
<comment type="subunit">
    <text evidence="5">The basic unit is a heterodimer which dimerizes to form tetramers. The heterotetramers trimerize; 6 large subunits form a core ring with 6 small subunits projecting outwards.</text>
</comment>
<dbReference type="HAMAP" id="MF_00601">
    <property type="entry name" value="EutC"/>
    <property type="match status" value="1"/>
</dbReference>
<comment type="subcellular location">
    <subcellularLocation>
        <location evidence="5">Bacterial microcompartment</location>
    </subcellularLocation>
</comment>
<comment type="cofactor">
    <cofactor evidence="5">
        <name>adenosylcob(III)alamin</name>
        <dbReference type="ChEBI" id="CHEBI:18408"/>
    </cofactor>
    <text evidence="5">Binds between the large and small subunits.</text>
</comment>
<evidence type="ECO:0000313" key="6">
    <source>
        <dbReference type="EMBL" id="EKE71738.1"/>
    </source>
</evidence>
<sequence length="245" mass="25951">MSDDRPVLRRVLTADVMTNLKRFTDARIGLGQAGSGLPTQAVLRFSLDHARARDAISSAFEVSALSRALKDGAWPLVVESAVTSREEYLTRPDLGRLLSGTSQTRLLQSALRCDLCLVVADGLSALAVNRNAVPLIEALRPCLPAGLTVGTVLLRNGRVAAGDRIALALKAQAVLTLIGERPGLSAADSLGAYVTWHPRADTRDAERYCVSNIRTGGMDISAAATLIATLLERSRLAGRSGVALV</sequence>
<evidence type="ECO:0000256" key="1">
    <source>
        <dbReference type="ARBA" id="ARBA00022628"/>
    </source>
</evidence>
<keyword evidence="4 5" id="KW-1283">Bacterial microcompartment</keyword>
<dbReference type="GO" id="GO:0031471">
    <property type="term" value="C:ethanolamine degradation polyhedral organelle"/>
    <property type="evidence" value="ECO:0007669"/>
    <property type="project" value="UniProtKB-UniRule"/>
</dbReference>